<name>A0A835RGZ6_VANPL</name>
<keyword evidence="8" id="KW-0665">Pyrimidine biosynthesis</keyword>
<keyword evidence="5" id="KW-0547">Nucleotide-binding</keyword>
<dbReference type="InterPro" id="IPR029062">
    <property type="entry name" value="Class_I_gatase-like"/>
</dbReference>
<dbReference type="GO" id="GO:0019856">
    <property type="term" value="P:pyrimidine nucleobase biosynthetic process"/>
    <property type="evidence" value="ECO:0007669"/>
    <property type="project" value="TreeGrafter"/>
</dbReference>
<keyword evidence="4" id="KW-0436">Ligase</keyword>
<comment type="pathway">
    <text evidence="1">Pyrimidine metabolism; CTP biosynthesis via de novo pathway; CTP from UDP: step 2/2.</text>
</comment>
<evidence type="ECO:0000256" key="4">
    <source>
        <dbReference type="ARBA" id="ARBA00022598"/>
    </source>
</evidence>
<evidence type="ECO:0000313" key="11">
    <source>
        <dbReference type="EMBL" id="KAG0491104.1"/>
    </source>
</evidence>
<comment type="similarity">
    <text evidence="2">Belongs to the CTP synthase family.</text>
</comment>
<dbReference type="GO" id="GO:0003883">
    <property type="term" value="F:CTP synthase activity"/>
    <property type="evidence" value="ECO:0007669"/>
    <property type="project" value="UniProtKB-EC"/>
</dbReference>
<evidence type="ECO:0000256" key="3">
    <source>
        <dbReference type="ARBA" id="ARBA00012291"/>
    </source>
</evidence>
<accession>A0A835RGZ6</accession>
<comment type="caution">
    <text evidence="11">The sequence shown here is derived from an EMBL/GenBank/DDBJ whole genome shotgun (WGS) entry which is preliminary data.</text>
</comment>
<evidence type="ECO:0000313" key="12">
    <source>
        <dbReference type="Proteomes" id="UP000639772"/>
    </source>
</evidence>
<dbReference type="PANTHER" id="PTHR11550:SF0">
    <property type="entry name" value="CTP SYNTHASE-RELATED"/>
    <property type="match status" value="1"/>
</dbReference>
<dbReference type="PANTHER" id="PTHR11550">
    <property type="entry name" value="CTP SYNTHASE"/>
    <property type="match status" value="1"/>
</dbReference>
<dbReference type="EMBL" id="JADCNM010000003">
    <property type="protein sequence ID" value="KAG0491104.1"/>
    <property type="molecule type" value="Genomic_DNA"/>
</dbReference>
<dbReference type="SUPFAM" id="SSF52317">
    <property type="entry name" value="Class I glutamine amidotransferase-like"/>
    <property type="match status" value="1"/>
</dbReference>
<evidence type="ECO:0000259" key="10">
    <source>
        <dbReference type="Pfam" id="PF00117"/>
    </source>
</evidence>
<evidence type="ECO:0000256" key="2">
    <source>
        <dbReference type="ARBA" id="ARBA00007533"/>
    </source>
</evidence>
<dbReference type="GO" id="GO:0005524">
    <property type="term" value="F:ATP binding"/>
    <property type="evidence" value="ECO:0007669"/>
    <property type="project" value="UniProtKB-KW"/>
</dbReference>
<dbReference type="OrthoDB" id="1739076at2759"/>
<dbReference type="GO" id="GO:0044210">
    <property type="term" value="P:'de novo' CTP biosynthetic process"/>
    <property type="evidence" value="ECO:0007669"/>
    <property type="project" value="UniProtKB-UniPathway"/>
</dbReference>
<reference evidence="11 12" key="1">
    <citation type="journal article" date="2020" name="Nat. Food">
        <title>A phased Vanilla planifolia genome enables genetic improvement of flavour and production.</title>
        <authorList>
            <person name="Hasing T."/>
            <person name="Tang H."/>
            <person name="Brym M."/>
            <person name="Khazi F."/>
            <person name="Huang T."/>
            <person name="Chambers A.H."/>
        </authorList>
    </citation>
    <scope>NUCLEOTIDE SEQUENCE [LARGE SCALE GENOMIC DNA]</scope>
    <source>
        <tissue evidence="11">Leaf</tissue>
    </source>
</reference>
<dbReference type="InterPro" id="IPR017926">
    <property type="entry name" value="GATASE"/>
</dbReference>
<dbReference type="CDD" id="cd01746">
    <property type="entry name" value="GATase1_CTP_Synthase"/>
    <property type="match status" value="1"/>
</dbReference>
<dbReference type="UniPathway" id="UPA00159">
    <property type="reaction ID" value="UER00277"/>
</dbReference>
<evidence type="ECO:0000256" key="5">
    <source>
        <dbReference type="ARBA" id="ARBA00022741"/>
    </source>
</evidence>
<dbReference type="Gene3D" id="3.40.50.300">
    <property type="entry name" value="P-loop containing nucleotide triphosphate hydrolases"/>
    <property type="match status" value="1"/>
</dbReference>
<evidence type="ECO:0000256" key="8">
    <source>
        <dbReference type="ARBA" id="ARBA00022975"/>
    </source>
</evidence>
<dbReference type="Pfam" id="PF00117">
    <property type="entry name" value="GATase"/>
    <property type="match status" value="1"/>
</dbReference>
<dbReference type="InterPro" id="IPR033828">
    <property type="entry name" value="GATase1_CTP_Synthase"/>
</dbReference>
<evidence type="ECO:0000256" key="9">
    <source>
        <dbReference type="ARBA" id="ARBA00047781"/>
    </source>
</evidence>
<evidence type="ECO:0000256" key="7">
    <source>
        <dbReference type="ARBA" id="ARBA00022962"/>
    </source>
</evidence>
<evidence type="ECO:0000256" key="1">
    <source>
        <dbReference type="ARBA" id="ARBA00005171"/>
    </source>
</evidence>
<dbReference type="PROSITE" id="PS51273">
    <property type="entry name" value="GATASE_TYPE_1"/>
    <property type="match status" value="1"/>
</dbReference>
<dbReference type="Gene3D" id="3.40.50.880">
    <property type="match status" value="1"/>
</dbReference>
<dbReference type="AlphaFoldDB" id="A0A835RGZ6"/>
<proteinExistence type="inferred from homology"/>
<dbReference type="EC" id="6.3.4.2" evidence="3"/>
<comment type="catalytic activity">
    <reaction evidence="9">
        <text>UTP + L-glutamine + ATP + H2O = CTP + L-glutamate + ADP + phosphate + 2 H(+)</text>
        <dbReference type="Rhea" id="RHEA:26426"/>
        <dbReference type="ChEBI" id="CHEBI:15377"/>
        <dbReference type="ChEBI" id="CHEBI:15378"/>
        <dbReference type="ChEBI" id="CHEBI:29985"/>
        <dbReference type="ChEBI" id="CHEBI:30616"/>
        <dbReference type="ChEBI" id="CHEBI:37563"/>
        <dbReference type="ChEBI" id="CHEBI:43474"/>
        <dbReference type="ChEBI" id="CHEBI:46398"/>
        <dbReference type="ChEBI" id="CHEBI:58359"/>
        <dbReference type="ChEBI" id="CHEBI:456216"/>
        <dbReference type="EC" id="6.3.4.2"/>
    </reaction>
</comment>
<evidence type="ECO:0000256" key="6">
    <source>
        <dbReference type="ARBA" id="ARBA00022840"/>
    </source>
</evidence>
<dbReference type="InterPro" id="IPR004468">
    <property type="entry name" value="CTP_synthase"/>
</dbReference>
<gene>
    <name evidence="11" type="ORF">HPP92_007967</name>
</gene>
<keyword evidence="7" id="KW-0315">Glutamine amidotransferase</keyword>
<dbReference type="Proteomes" id="UP000639772">
    <property type="component" value="Chromosome 3"/>
</dbReference>
<protein>
    <recommendedName>
        <fullName evidence="3">CTP synthase (glutamine hydrolyzing)</fullName>
        <ecNumber evidence="3">6.3.4.2</ecNumber>
    </recommendedName>
</protein>
<dbReference type="GO" id="GO:0042802">
    <property type="term" value="F:identical protein binding"/>
    <property type="evidence" value="ECO:0007669"/>
    <property type="project" value="TreeGrafter"/>
</dbReference>
<organism evidence="11 12">
    <name type="scientific">Vanilla planifolia</name>
    <name type="common">Vanilla</name>
    <dbReference type="NCBI Taxonomy" id="51239"/>
    <lineage>
        <taxon>Eukaryota</taxon>
        <taxon>Viridiplantae</taxon>
        <taxon>Streptophyta</taxon>
        <taxon>Embryophyta</taxon>
        <taxon>Tracheophyta</taxon>
        <taxon>Spermatophyta</taxon>
        <taxon>Magnoliopsida</taxon>
        <taxon>Liliopsida</taxon>
        <taxon>Asparagales</taxon>
        <taxon>Orchidaceae</taxon>
        <taxon>Vanilloideae</taxon>
        <taxon>Vanilleae</taxon>
        <taxon>Vanilla</taxon>
    </lineage>
</organism>
<sequence length="274" mass="30324">MAARQVLETSALFMSRLVPIPKRVVGEQPLRKMKEKLSQFCHVPAANILTLYDAPNIWHIPLLLRSSDLSFSAGDCDCWEICWPFLTLTSVLKALLHASVAIRKKLVIEWVSSSELEEATAKEAPHVHVKAWNVLKGADGILVPGGFGDRGIQGKVLAAKYARENRIPYLGICLGMQIAVIEGTEFDPNTKNPCVIFMPEGSKTRMGGTMRLGSRRTFSRSKSCISAKLYGNVKFIDERHRHRYELERFGIDFVGKDESGSADGGMSLSCCVPS</sequence>
<feature type="domain" description="Glutamine amidotransferase" evidence="10">
    <location>
        <begin position="90"/>
        <end position="248"/>
    </location>
</feature>
<keyword evidence="6" id="KW-0067">ATP-binding</keyword>
<dbReference type="InterPro" id="IPR027417">
    <property type="entry name" value="P-loop_NTPase"/>
</dbReference>